<dbReference type="EMBL" id="JAELVF020000002">
    <property type="protein sequence ID" value="MBU7600057.1"/>
    <property type="molecule type" value="Genomic_DNA"/>
</dbReference>
<dbReference type="InterPro" id="IPR002912">
    <property type="entry name" value="ACT_dom"/>
</dbReference>
<gene>
    <name evidence="4" type="ORF">JGS22_021080</name>
</gene>
<feature type="region of interest" description="Disordered" evidence="1">
    <location>
        <begin position="82"/>
        <end position="138"/>
    </location>
</feature>
<evidence type="ECO:0000313" key="5">
    <source>
        <dbReference type="Proteomes" id="UP000694501"/>
    </source>
</evidence>
<keyword evidence="5" id="KW-1185">Reference proteome</keyword>
<dbReference type="InterPro" id="IPR016181">
    <property type="entry name" value="Acyl_CoA_acyltransferase"/>
</dbReference>
<dbReference type="Gene3D" id="3.40.630.30">
    <property type="match status" value="1"/>
</dbReference>
<accession>A0A949JIG3</accession>
<dbReference type="RefSeq" id="WP_211041317.1">
    <property type="nucleotide sequence ID" value="NZ_JAELVF020000002.1"/>
</dbReference>
<dbReference type="Proteomes" id="UP000694501">
    <property type="component" value="Unassembled WGS sequence"/>
</dbReference>
<proteinExistence type="predicted"/>
<protein>
    <submittedName>
        <fullName evidence="4">GNAT family N-acetyltransferase</fullName>
    </submittedName>
</protein>
<dbReference type="Pfam" id="PF13302">
    <property type="entry name" value="Acetyltransf_3"/>
    <property type="match status" value="1"/>
</dbReference>
<feature type="compositionally biased region" description="Polar residues" evidence="1">
    <location>
        <begin position="103"/>
        <end position="114"/>
    </location>
</feature>
<evidence type="ECO:0000256" key="1">
    <source>
        <dbReference type="SAM" id="MobiDB-lite"/>
    </source>
</evidence>
<dbReference type="InterPro" id="IPR000182">
    <property type="entry name" value="GNAT_dom"/>
</dbReference>
<dbReference type="AlphaFoldDB" id="A0A949JIG3"/>
<dbReference type="CDD" id="cd04301">
    <property type="entry name" value="NAT_SF"/>
    <property type="match status" value="1"/>
</dbReference>
<evidence type="ECO:0000259" key="3">
    <source>
        <dbReference type="PROSITE" id="PS51671"/>
    </source>
</evidence>
<sequence length="501" mass="52361">MADASSDQTAGGGPLPLGGRPVSGSARRPGRVAALCAGAALAVVWTGYPAEQTALLTALASAALAAAGSYACQAALSRSIRAAGRPHRPRRAFGPTDDDTKETTGNAMGTSTSEGGAAHRTGKHEHGGEQEGEGGPPPALWRMRTTVVDEPGALAALCTALAAIGVDILALQTHPLGGATVDEFLLRAPGGVEGDALSVAVERAGGTDTWLERAHTHDLVDTPTRVLQMATRTALDSSELPRALRELLGRCRIRSLPQEADGAASAQQTGDACGPAAPPAACFQETVLRLPDPAGGTLVVERPHLPFTPSEFARARALVELEARLGRRLPRRRDAVELPEGGTITVRRADTEDVPAARAMHRRCSAQTLHSRYHGPVGDADRYLRHLLSPRIGRTLAVETAAGHLVALGHLLWDGEETEVALIVEDEWQGRGIGAELLRRLIALAVEARSESVYAVTRAGNTAMIAAMRGLGLPLDYQFEEGTVVISAPLAPAAVPAQPSR</sequence>
<dbReference type="Gene3D" id="3.30.70.260">
    <property type="match status" value="1"/>
</dbReference>
<comment type="caution">
    <text evidence="4">The sequence shown here is derived from an EMBL/GenBank/DDBJ whole genome shotgun (WGS) entry which is preliminary data.</text>
</comment>
<evidence type="ECO:0000313" key="4">
    <source>
        <dbReference type="EMBL" id="MBU7600057.1"/>
    </source>
</evidence>
<feature type="region of interest" description="Disordered" evidence="1">
    <location>
        <begin position="1"/>
        <end position="27"/>
    </location>
</feature>
<evidence type="ECO:0000259" key="2">
    <source>
        <dbReference type="PROSITE" id="PS51186"/>
    </source>
</evidence>
<name>A0A949JIG3_9ACTN</name>
<feature type="domain" description="N-acetyltransferase" evidence="2">
    <location>
        <begin position="344"/>
        <end position="491"/>
    </location>
</feature>
<dbReference type="GO" id="GO:0016747">
    <property type="term" value="F:acyltransferase activity, transferring groups other than amino-acyl groups"/>
    <property type="evidence" value="ECO:0007669"/>
    <property type="project" value="InterPro"/>
</dbReference>
<reference evidence="4" key="1">
    <citation type="submission" date="2021-06" db="EMBL/GenBank/DDBJ databases">
        <title>Sequencing of actinobacteria type strains.</title>
        <authorList>
            <person name="Nguyen G.-S."/>
            <person name="Wentzel A."/>
        </authorList>
    </citation>
    <scope>NUCLEOTIDE SEQUENCE</scope>
    <source>
        <strain evidence="4">P38-E01</strain>
    </source>
</reference>
<feature type="domain" description="ACT" evidence="3">
    <location>
        <begin position="142"/>
        <end position="228"/>
    </location>
</feature>
<dbReference type="PROSITE" id="PS51186">
    <property type="entry name" value="GNAT"/>
    <property type="match status" value="1"/>
</dbReference>
<dbReference type="PROSITE" id="PS51671">
    <property type="entry name" value="ACT"/>
    <property type="match status" value="1"/>
</dbReference>
<dbReference type="SUPFAM" id="SSF55729">
    <property type="entry name" value="Acyl-CoA N-acyltransferases (Nat)"/>
    <property type="match status" value="1"/>
</dbReference>
<organism evidence="4 5">
    <name type="scientific">Streptomyces tardus</name>
    <dbReference type="NCBI Taxonomy" id="2780544"/>
    <lineage>
        <taxon>Bacteria</taxon>
        <taxon>Bacillati</taxon>
        <taxon>Actinomycetota</taxon>
        <taxon>Actinomycetes</taxon>
        <taxon>Kitasatosporales</taxon>
        <taxon>Streptomycetaceae</taxon>
        <taxon>Streptomyces</taxon>
    </lineage>
</organism>